<proteinExistence type="predicted"/>
<dbReference type="Pfam" id="PF00294">
    <property type="entry name" value="PfkB"/>
    <property type="match status" value="1"/>
</dbReference>
<feature type="domain" description="Carbohydrate kinase PfkB" evidence="3">
    <location>
        <begin position="108"/>
        <end position="275"/>
    </location>
</feature>
<dbReference type="PANTHER" id="PTHR10584">
    <property type="entry name" value="SUGAR KINASE"/>
    <property type="match status" value="1"/>
</dbReference>
<evidence type="ECO:0000313" key="4">
    <source>
        <dbReference type="EMBL" id="UPK67597.1"/>
    </source>
</evidence>
<dbReference type="Proteomes" id="UP000830198">
    <property type="component" value="Chromosome"/>
</dbReference>
<dbReference type="Gene3D" id="3.40.1190.20">
    <property type="match status" value="1"/>
</dbReference>
<evidence type="ECO:0000256" key="1">
    <source>
        <dbReference type="ARBA" id="ARBA00022679"/>
    </source>
</evidence>
<evidence type="ECO:0000313" key="5">
    <source>
        <dbReference type="Proteomes" id="UP000830198"/>
    </source>
</evidence>
<evidence type="ECO:0000259" key="3">
    <source>
        <dbReference type="Pfam" id="PF00294"/>
    </source>
</evidence>
<dbReference type="GO" id="GO:0016301">
    <property type="term" value="F:kinase activity"/>
    <property type="evidence" value="ECO:0007669"/>
    <property type="project" value="UniProtKB-KW"/>
</dbReference>
<accession>A0ABY4HUX6</accession>
<reference evidence="4 5" key="1">
    <citation type="submission" date="2022-04" db="EMBL/GenBank/DDBJ databases">
        <title>The arsenic-methylating capacity of Chitinophaga filiformis YT5 during chitin decomposition.</title>
        <authorList>
            <person name="Chen G."/>
            <person name="Liang Y."/>
        </authorList>
    </citation>
    <scope>NUCLEOTIDE SEQUENCE [LARGE SCALE GENOMIC DNA]</scope>
    <source>
        <strain evidence="4 5">YT5</strain>
    </source>
</reference>
<name>A0ABY4HUX6_CHIFI</name>
<evidence type="ECO:0000256" key="2">
    <source>
        <dbReference type="ARBA" id="ARBA00022777"/>
    </source>
</evidence>
<protein>
    <submittedName>
        <fullName evidence="4">PfkB family carbohydrate kinase</fullName>
    </submittedName>
</protein>
<keyword evidence="1" id="KW-0808">Transferase</keyword>
<dbReference type="InterPro" id="IPR029056">
    <property type="entry name" value="Ribokinase-like"/>
</dbReference>
<dbReference type="SUPFAM" id="SSF53613">
    <property type="entry name" value="Ribokinase-like"/>
    <property type="match status" value="1"/>
</dbReference>
<keyword evidence="5" id="KW-1185">Reference proteome</keyword>
<organism evidence="4 5">
    <name type="scientific">Chitinophaga filiformis</name>
    <name type="common">Myxococcus filiformis</name>
    <name type="synonym">Flexibacter filiformis</name>
    <dbReference type="NCBI Taxonomy" id="104663"/>
    <lineage>
        <taxon>Bacteria</taxon>
        <taxon>Pseudomonadati</taxon>
        <taxon>Bacteroidota</taxon>
        <taxon>Chitinophagia</taxon>
        <taxon>Chitinophagales</taxon>
        <taxon>Chitinophagaceae</taxon>
        <taxon>Chitinophaga</taxon>
    </lineage>
</organism>
<dbReference type="RefSeq" id="WP_247809967.1">
    <property type="nucleotide sequence ID" value="NZ_CP095855.1"/>
</dbReference>
<dbReference type="PANTHER" id="PTHR10584:SF166">
    <property type="entry name" value="RIBOKINASE"/>
    <property type="match status" value="1"/>
</dbReference>
<dbReference type="EMBL" id="CP095855">
    <property type="protein sequence ID" value="UPK67597.1"/>
    <property type="molecule type" value="Genomic_DNA"/>
</dbReference>
<sequence>MYDICCVGHITLDKVVTTKSVVHMAGGTSFYFSNAIRHMDVKYRLVTGLAESEMNSVTELRAKGIEVDVVPSRHTVYFENIYSENQDHRTQRVLQKADPFSIEALSHTDARFFHLGPLLADDIPVELIKSLSERGKVALDVQGYLRKVENHDVHAIDWPAKQEALKYIHTLKANEHEMEVLTGLKDVRKGAKVLADWGVKEVVITLGSMGSVIYANGVFYHIPAYVPTAVIDATGCGDTYMAGYLYKRIKGASLQEAGEFAAAMATLKIESSGPFTGTKQDVLALLANSREKVFAEL</sequence>
<dbReference type="InterPro" id="IPR011611">
    <property type="entry name" value="PfkB_dom"/>
</dbReference>
<keyword evidence="2 4" id="KW-0418">Kinase</keyword>
<gene>
    <name evidence="4" type="ORF">MYF79_21865</name>
</gene>